<evidence type="ECO:0000313" key="2">
    <source>
        <dbReference type="EMBL" id="PIP42333.1"/>
    </source>
</evidence>
<dbReference type="Pfam" id="PF21247">
    <property type="entry name" value="Fic-like_C"/>
    <property type="match status" value="1"/>
</dbReference>
<comment type="caution">
    <text evidence="2">The sequence shown here is derived from an EMBL/GenBank/DDBJ whole genome shotgun (WGS) entry which is preliminary data.</text>
</comment>
<gene>
    <name evidence="2" type="ORF">COX18_00600</name>
</gene>
<proteinExistence type="predicted"/>
<accession>A0A2H0AAB9</accession>
<dbReference type="EMBL" id="PCSH01000014">
    <property type="protein sequence ID" value="PIP42333.1"/>
    <property type="molecule type" value="Genomic_DNA"/>
</dbReference>
<dbReference type="InterPro" id="IPR049514">
    <property type="entry name" value="Fic-like_C"/>
</dbReference>
<dbReference type="Proteomes" id="UP000231067">
    <property type="component" value="Unassembled WGS sequence"/>
</dbReference>
<feature type="non-terminal residue" evidence="2">
    <location>
        <position position="1"/>
    </location>
</feature>
<evidence type="ECO:0000259" key="1">
    <source>
        <dbReference type="Pfam" id="PF21247"/>
    </source>
</evidence>
<feature type="domain" description="Filamentation induced by cAMP protein Fic-like C-terminal" evidence="1">
    <location>
        <begin position="2"/>
        <end position="44"/>
    </location>
</feature>
<organism evidence="2 3">
    <name type="scientific">Candidatus Desantisbacteria bacterium CG23_combo_of_CG06-09_8_20_14_all_40_23</name>
    <dbReference type="NCBI Taxonomy" id="1974550"/>
    <lineage>
        <taxon>Bacteria</taxon>
        <taxon>Candidatus Desantisiibacteriota</taxon>
    </lineage>
</organism>
<name>A0A2H0AAB9_9BACT</name>
<reference evidence="2 3" key="1">
    <citation type="submission" date="2017-09" db="EMBL/GenBank/DDBJ databases">
        <title>Depth-based differentiation of microbial function through sediment-hosted aquifers and enrichment of novel symbionts in the deep terrestrial subsurface.</title>
        <authorList>
            <person name="Probst A.J."/>
            <person name="Ladd B."/>
            <person name="Jarett J.K."/>
            <person name="Geller-Mcgrath D.E."/>
            <person name="Sieber C.M."/>
            <person name="Emerson J.B."/>
            <person name="Anantharaman K."/>
            <person name="Thomas B.C."/>
            <person name="Malmstrom R."/>
            <person name="Stieglmeier M."/>
            <person name="Klingl A."/>
            <person name="Woyke T."/>
            <person name="Ryan C.M."/>
            <person name="Banfield J.F."/>
        </authorList>
    </citation>
    <scope>NUCLEOTIDE SEQUENCE [LARGE SCALE GENOMIC DNA]</scope>
    <source>
        <strain evidence="2">CG23_combo_of_CG06-09_8_20_14_all_40_23</strain>
    </source>
</reference>
<protein>
    <submittedName>
        <fullName evidence="2">Transcriptional regulator</fullName>
    </submittedName>
</protein>
<evidence type="ECO:0000313" key="3">
    <source>
        <dbReference type="Proteomes" id="UP000231067"/>
    </source>
</evidence>
<sequence length="54" mass="6280">GEIQKLLGLTDREYFRSEVLKPLLEQGLLYPTVPDKLTSPKQRYYSVKPEDAKK</sequence>
<dbReference type="AlphaFoldDB" id="A0A2H0AAB9"/>